<comment type="caution">
    <text evidence="9">The sequence shown here is derived from an EMBL/GenBank/DDBJ whole genome shotgun (WGS) entry which is preliminary data.</text>
</comment>
<dbReference type="Pfam" id="PF12946">
    <property type="entry name" value="EGF_MSP1_1"/>
    <property type="match status" value="1"/>
</dbReference>
<dbReference type="Pfam" id="PF00002">
    <property type="entry name" value="7tm_2"/>
    <property type="match status" value="1"/>
</dbReference>
<dbReference type="SMART" id="SM00181">
    <property type="entry name" value="EGF"/>
    <property type="match status" value="1"/>
</dbReference>
<evidence type="ECO:0000256" key="1">
    <source>
        <dbReference type="ARBA" id="ARBA00004141"/>
    </source>
</evidence>
<dbReference type="PROSITE" id="PS50261">
    <property type="entry name" value="G_PROTEIN_RECEP_F2_4"/>
    <property type="match status" value="1"/>
</dbReference>
<feature type="transmembrane region" description="Helical" evidence="6">
    <location>
        <begin position="215"/>
        <end position="234"/>
    </location>
</feature>
<keyword evidence="10" id="KW-1185">Reference proteome</keyword>
<evidence type="ECO:0000313" key="10">
    <source>
        <dbReference type="Proteomes" id="UP000318571"/>
    </source>
</evidence>
<dbReference type="Proteomes" id="UP000318571">
    <property type="component" value="Chromosome 11"/>
</dbReference>
<dbReference type="GO" id="GO:0005886">
    <property type="term" value="C:plasma membrane"/>
    <property type="evidence" value="ECO:0007669"/>
    <property type="project" value="TreeGrafter"/>
</dbReference>
<comment type="subcellular location">
    <subcellularLocation>
        <location evidence="1">Membrane</location>
        <topology evidence="1">Multi-pass membrane protein</topology>
    </subcellularLocation>
</comment>
<evidence type="ECO:0008006" key="11">
    <source>
        <dbReference type="Google" id="ProtNLM"/>
    </source>
</evidence>
<dbReference type="PROSITE" id="PS50026">
    <property type="entry name" value="EGF_3"/>
    <property type="match status" value="1"/>
</dbReference>
<keyword evidence="3 6" id="KW-1133">Transmembrane helix</keyword>
<evidence type="ECO:0000256" key="2">
    <source>
        <dbReference type="ARBA" id="ARBA00022692"/>
    </source>
</evidence>
<dbReference type="AlphaFoldDB" id="A0A553PLA7"/>
<feature type="transmembrane region" description="Helical" evidence="6">
    <location>
        <begin position="108"/>
        <end position="127"/>
    </location>
</feature>
<feature type="transmembrane region" description="Helical" evidence="6">
    <location>
        <begin position="81"/>
        <end position="102"/>
    </location>
</feature>
<evidence type="ECO:0000256" key="3">
    <source>
        <dbReference type="ARBA" id="ARBA00022989"/>
    </source>
</evidence>
<feature type="domain" description="G-protein coupled receptors family 2 profile 2" evidence="8">
    <location>
        <begin position="71"/>
        <end position="234"/>
    </location>
</feature>
<evidence type="ECO:0000256" key="6">
    <source>
        <dbReference type="SAM" id="Phobius"/>
    </source>
</evidence>
<dbReference type="InterPro" id="IPR000832">
    <property type="entry name" value="GPCR_2_secretin-like"/>
</dbReference>
<feature type="transmembrane region" description="Helical" evidence="6">
    <location>
        <begin position="139"/>
        <end position="160"/>
    </location>
</feature>
<dbReference type="InterPro" id="IPR017981">
    <property type="entry name" value="GPCR_2-like_7TM"/>
</dbReference>
<evidence type="ECO:0000259" key="7">
    <source>
        <dbReference type="PROSITE" id="PS50026"/>
    </source>
</evidence>
<dbReference type="PANTHER" id="PTHR12011">
    <property type="entry name" value="ADHESION G-PROTEIN COUPLED RECEPTOR"/>
    <property type="match status" value="1"/>
</dbReference>
<organism evidence="9 10">
    <name type="scientific">Tigriopus californicus</name>
    <name type="common">Marine copepod</name>
    <dbReference type="NCBI Taxonomy" id="6832"/>
    <lineage>
        <taxon>Eukaryota</taxon>
        <taxon>Metazoa</taxon>
        <taxon>Ecdysozoa</taxon>
        <taxon>Arthropoda</taxon>
        <taxon>Crustacea</taxon>
        <taxon>Multicrustacea</taxon>
        <taxon>Hexanauplia</taxon>
        <taxon>Copepoda</taxon>
        <taxon>Harpacticoida</taxon>
        <taxon>Harpacticidae</taxon>
        <taxon>Tigriopus</taxon>
    </lineage>
</organism>
<protein>
    <recommendedName>
        <fullName evidence="11">G-protein coupled receptors family 2 profile 2 domain-containing protein</fullName>
    </recommendedName>
</protein>
<dbReference type="EMBL" id="VCGU01000003">
    <property type="protein sequence ID" value="TRY78449.1"/>
    <property type="molecule type" value="Genomic_DNA"/>
</dbReference>
<dbReference type="InterPro" id="IPR000742">
    <property type="entry name" value="EGF"/>
</dbReference>
<dbReference type="PANTHER" id="PTHR12011:SF347">
    <property type="entry name" value="FI21270P1-RELATED"/>
    <property type="match status" value="1"/>
</dbReference>
<dbReference type="GO" id="GO:0004930">
    <property type="term" value="F:G protein-coupled receptor activity"/>
    <property type="evidence" value="ECO:0007669"/>
    <property type="project" value="InterPro"/>
</dbReference>
<evidence type="ECO:0000256" key="4">
    <source>
        <dbReference type="ARBA" id="ARBA00023136"/>
    </source>
</evidence>
<name>A0A553PLA7_TIGCA</name>
<evidence type="ECO:0000256" key="5">
    <source>
        <dbReference type="PROSITE-ProRule" id="PRU00076"/>
    </source>
</evidence>
<feature type="domain" description="EGF-like" evidence="7">
    <location>
        <begin position="8"/>
        <end position="51"/>
    </location>
</feature>
<keyword evidence="2 6" id="KW-0812">Transmembrane</keyword>
<reference evidence="9 10" key="1">
    <citation type="journal article" date="2018" name="Nat. Ecol. Evol.">
        <title>Genomic signatures of mitonuclear coevolution across populations of Tigriopus californicus.</title>
        <authorList>
            <person name="Barreto F.S."/>
            <person name="Watson E.T."/>
            <person name="Lima T.G."/>
            <person name="Willett C.S."/>
            <person name="Edmands S."/>
            <person name="Li W."/>
            <person name="Burton R.S."/>
        </authorList>
    </citation>
    <scope>NUCLEOTIDE SEQUENCE [LARGE SCALE GENOMIC DNA]</scope>
    <source>
        <strain evidence="9 10">San Diego</strain>
    </source>
</reference>
<gene>
    <name evidence="9" type="ORF">TCAL_14392</name>
</gene>
<keyword evidence="5" id="KW-0245">EGF-like domain</keyword>
<accession>A0A553PLA7</accession>
<dbReference type="InterPro" id="IPR024730">
    <property type="entry name" value="MSP1_EGF_1"/>
</dbReference>
<proteinExistence type="predicted"/>
<dbReference type="Gene3D" id="1.20.1070.10">
    <property type="entry name" value="Rhodopsin 7-helix transmembrane proteins"/>
    <property type="match status" value="1"/>
</dbReference>
<evidence type="ECO:0000313" key="9">
    <source>
        <dbReference type="EMBL" id="TRY78449.1"/>
    </source>
</evidence>
<sequence>MPLIPNSLLGPCKDNGPCPAGAQCYDRSDTLRPKYECICQMGMVMEGNRCISPPPSTPTPRPVPSLSPAIKDTVTALTRTASFVLIGFVTATLVLFAVLKIMDPGRFIHMNIEIALLLAHICLLPTLQHSETACRNISIFIHFFYTAVFAFFLMEGIHMYSLVSRVVPRNGMLSNMGSFMAGWGIAITVITFTVSFEYENYGGDYHCCLQMDTGLMYGEYIPVVILSIITFMLIEAGSNVDDDTMTKLSGMGGR</sequence>
<dbReference type="GO" id="GO:0007166">
    <property type="term" value="P:cell surface receptor signaling pathway"/>
    <property type="evidence" value="ECO:0007669"/>
    <property type="project" value="InterPro"/>
</dbReference>
<evidence type="ECO:0000259" key="8">
    <source>
        <dbReference type="PROSITE" id="PS50261"/>
    </source>
</evidence>
<keyword evidence="4 6" id="KW-0472">Membrane</keyword>
<feature type="transmembrane region" description="Helical" evidence="6">
    <location>
        <begin position="172"/>
        <end position="194"/>
    </location>
</feature>
<comment type="caution">
    <text evidence="5">Lacks conserved residue(s) required for the propagation of feature annotation.</text>
</comment>